<dbReference type="PANTHER" id="PTHR11514">
    <property type="entry name" value="MYC"/>
    <property type="match status" value="1"/>
</dbReference>
<evidence type="ECO:0000259" key="7">
    <source>
        <dbReference type="PROSITE" id="PS50888"/>
    </source>
</evidence>
<evidence type="ECO:0000313" key="8">
    <source>
        <dbReference type="EMBL" id="CAD6224212.1"/>
    </source>
</evidence>
<keyword evidence="2 4" id="KW-0805">Transcription regulation</keyword>
<dbReference type="GO" id="GO:0005634">
    <property type="term" value="C:nucleus"/>
    <property type="evidence" value="ECO:0007669"/>
    <property type="project" value="UniProtKB-SubCell"/>
</dbReference>
<evidence type="ECO:0000313" key="9">
    <source>
        <dbReference type="Proteomes" id="UP000604825"/>
    </source>
</evidence>
<feature type="region of interest" description="Disordered" evidence="6">
    <location>
        <begin position="77"/>
        <end position="114"/>
    </location>
</feature>
<comment type="caution">
    <text evidence="8">The sequence shown here is derived from an EMBL/GenBank/DDBJ whole genome shotgun (WGS) entry which is preliminary data.</text>
</comment>
<dbReference type="Pfam" id="PF00010">
    <property type="entry name" value="HLH"/>
    <property type="match status" value="1"/>
</dbReference>
<comment type="subcellular location">
    <subcellularLocation>
        <location evidence="4">Nucleus</location>
    </subcellularLocation>
</comment>
<evidence type="ECO:0000256" key="2">
    <source>
        <dbReference type="ARBA" id="ARBA00023015"/>
    </source>
</evidence>
<dbReference type="InterPro" id="IPR036638">
    <property type="entry name" value="HLH_DNA-bd_sf"/>
</dbReference>
<dbReference type="AlphaFoldDB" id="A0A811NFJ8"/>
<reference evidence="8" key="1">
    <citation type="submission" date="2020-10" db="EMBL/GenBank/DDBJ databases">
        <authorList>
            <person name="Han B."/>
            <person name="Lu T."/>
            <person name="Zhao Q."/>
            <person name="Huang X."/>
            <person name="Zhao Y."/>
        </authorList>
    </citation>
    <scope>NUCLEOTIDE SEQUENCE</scope>
</reference>
<comment type="similarity">
    <text evidence="1">Belongs to the bHLH protein family.</text>
</comment>
<dbReference type="GO" id="GO:0000976">
    <property type="term" value="F:transcription cis-regulatory region binding"/>
    <property type="evidence" value="ECO:0007669"/>
    <property type="project" value="TreeGrafter"/>
</dbReference>
<keyword evidence="9" id="KW-1185">Reference proteome</keyword>
<organism evidence="8 9">
    <name type="scientific">Miscanthus lutarioriparius</name>
    <dbReference type="NCBI Taxonomy" id="422564"/>
    <lineage>
        <taxon>Eukaryota</taxon>
        <taxon>Viridiplantae</taxon>
        <taxon>Streptophyta</taxon>
        <taxon>Embryophyta</taxon>
        <taxon>Tracheophyta</taxon>
        <taxon>Spermatophyta</taxon>
        <taxon>Magnoliopsida</taxon>
        <taxon>Liliopsida</taxon>
        <taxon>Poales</taxon>
        <taxon>Poaceae</taxon>
        <taxon>PACMAD clade</taxon>
        <taxon>Panicoideae</taxon>
        <taxon>Andropogonodae</taxon>
        <taxon>Andropogoneae</taxon>
        <taxon>Saccharinae</taxon>
        <taxon>Miscanthus</taxon>
    </lineage>
</organism>
<evidence type="ECO:0000256" key="5">
    <source>
        <dbReference type="SAM" id="Coils"/>
    </source>
</evidence>
<dbReference type="EMBL" id="CAJGYO010000004">
    <property type="protein sequence ID" value="CAD6224212.1"/>
    <property type="molecule type" value="Genomic_DNA"/>
</dbReference>
<keyword evidence="3 4" id="KW-0804">Transcription</keyword>
<evidence type="ECO:0000256" key="3">
    <source>
        <dbReference type="ARBA" id="ARBA00023163"/>
    </source>
</evidence>
<dbReference type="Gene3D" id="4.10.280.10">
    <property type="entry name" value="Helix-loop-helix DNA-binding domain"/>
    <property type="match status" value="1"/>
</dbReference>
<evidence type="ECO:0000256" key="6">
    <source>
        <dbReference type="SAM" id="MobiDB-lite"/>
    </source>
</evidence>
<dbReference type="GO" id="GO:0046983">
    <property type="term" value="F:protein dimerization activity"/>
    <property type="evidence" value="ECO:0007669"/>
    <property type="project" value="InterPro"/>
</dbReference>
<dbReference type="SMART" id="SM00353">
    <property type="entry name" value="HLH"/>
    <property type="match status" value="1"/>
</dbReference>
<keyword evidence="4" id="KW-0539">Nucleus</keyword>
<feature type="domain" description="BHLH" evidence="7">
    <location>
        <begin position="101"/>
        <end position="150"/>
    </location>
</feature>
<feature type="compositionally biased region" description="Basic residues" evidence="6">
    <location>
        <begin position="86"/>
        <end position="95"/>
    </location>
</feature>
<feature type="coiled-coil region" evidence="5">
    <location>
        <begin position="140"/>
        <end position="167"/>
    </location>
</feature>
<dbReference type="OrthoDB" id="1926382at2759"/>
<protein>
    <recommendedName>
        <fullName evidence="4">Transcription factor</fullName>
        <shortName evidence="4">bHLH transcription factor</shortName>
    </recommendedName>
    <alternativeName>
        <fullName evidence="4">Basic helix-loop-helix protein</fullName>
    </alternativeName>
</protein>
<evidence type="ECO:0000256" key="1">
    <source>
        <dbReference type="ARBA" id="ARBA00005510"/>
    </source>
</evidence>
<dbReference type="InterPro" id="IPR045084">
    <property type="entry name" value="AIB/MYC-like"/>
</dbReference>
<sequence>MDKLISPSSPRPASFSFSEPLCAILELPSCEVPEQWLLADDVLVGKNENDDIGACLWEMPTDGALSPDSELAKLLPSLSAPAPQRPAKRRGRKPGPRPGTGAAAGHVESERQRREKLNRRFCDLRAAVPTVSRMDKASLLADAARYIAELRARVAQLEAEARHAAVARWERISADGDGDQAAAVVDGELCVREVGRDTAVVRVTSGARHAPALLMGALRSLELQVQHACVSRVHGVTTQDVVVDVPPGATALQDDEGLRMALLQRLQGSD</sequence>
<dbReference type="GO" id="GO:0003700">
    <property type="term" value="F:DNA-binding transcription factor activity"/>
    <property type="evidence" value="ECO:0007669"/>
    <property type="project" value="InterPro"/>
</dbReference>
<dbReference type="SUPFAM" id="SSF47459">
    <property type="entry name" value="HLH, helix-loop-helix DNA-binding domain"/>
    <property type="match status" value="1"/>
</dbReference>
<keyword evidence="5" id="KW-0175">Coiled coil</keyword>
<name>A0A811NFJ8_9POAL</name>
<dbReference type="PANTHER" id="PTHR11514:SF115">
    <property type="entry name" value="TRANSCRIPTION FACTOR"/>
    <property type="match status" value="1"/>
</dbReference>
<evidence type="ECO:0000256" key="4">
    <source>
        <dbReference type="RuleBase" id="RU369104"/>
    </source>
</evidence>
<accession>A0A811NFJ8</accession>
<dbReference type="InterPro" id="IPR011598">
    <property type="entry name" value="bHLH_dom"/>
</dbReference>
<proteinExistence type="inferred from homology"/>
<dbReference type="Proteomes" id="UP000604825">
    <property type="component" value="Unassembled WGS sequence"/>
</dbReference>
<gene>
    <name evidence="8" type="ORF">NCGR_LOCUS16520</name>
</gene>
<dbReference type="PROSITE" id="PS50888">
    <property type="entry name" value="BHLH"/>
    <property type="match status" value="1"/>
</dbReference>